<proteinExistence type="predicted"/>
<dbReference type="Pfam" id="PF20578">
    <property type="entry name" value="aBig_2"/>
    <property type="match status" value="4"/>
</dbReference>
<sequence length="1614" mass="172930">MIGDEFHYIRQRGKPRMRMRWLLPFFFALLLILPMAVSDKSAAASISGGTGTDLPIAAHEQNDVTLLPTAGLTNPGEGTYAFKVNRQSEPVSIMENPSLTGLIVGTEDLTSRLNAFDPHFEFDVDVPYGQESIDITAYSMLQSTITLHLGTETMEPGIPYHLSLTSGSNTFVITTTSNDGNLHVSYTIRVHRAAPSAVDHLSVTASPETARVYNETEWSLSFTPTEPLTHEDKIYLALTPGFTFNFKENNRIYWSGLPAVTVNDIPASAVILTTNTSNEDVLEIWLGEMPASSTANVVLKQGALRNPPTMGSVQFQVTTSKDTTPAVAYGTIAPSSLNVAASNLTASAQNVAYRLTYTARSEISEHNRIYLKVPFHISNEAAETVRLNDAALQHIGSDGNGVYYLTPAKDQVIAADSQVSLEFSPAAGIANSWQSAEPLLIGVSTDDQKQVLDYFPVIYEMDETKPTGGFTVNGGAAKTFSRRVTLDLSATDGTGSGVSGVIVSEDPEFEHTANYPYVPQIDYLLRGSDPVHTLYLKFSDWAGNESDPYTATIQYSSELNLSSLAVDGGYAVFPEVSDEAQHYYIQVPNDVSTLSLTPETNDPDAVLSVSPDVLDANGRITLPSLRPGSNEITITVSKGADHNVYGLTVFRESSPLIGINNGDIVSLGSKEWIVVDKDRRELLLKEVDTGCPDSTDNDGTCHWGVSGSSWYFEGAEADGYVFRPEQPGSIAHYLNHMFWGELGADQSLVQRHPFDQTLYLLNYEAPLADMTRSSFESKVVANVGLLGVDRYEALKAELSAYESEFTYFLMNPIRAESENAHFILAVDPLGHVRYSDAPSAVRPVVYLKPSVSKTTGSGVAGDPYLLAEVEGNADIAKVRVGENDFEYDASTTPPAWSAEVEAESVMLSVIMSDSSSSFRVHDTSPAALSYTVNDNTITIDPLPKGVSTLHLTTTATDGTTRHYDVRIARPALSALDMVLEAKAALDENEIKSDNLSLASVTQNVHLPVIGLHGTTIEWQSDQTAVVDVDGTVHRPPFYGTNANVTLTATIRKGNAWQTKTFELTVLKAEPATADHEAAVAAAKAALTWESIRGWNSAPDRVVSNLALPTKGARGTMITWSSSASSVISPNGTVTRAAYGSGDITVTLTAKLTRGNASALQPFTLTVLEEELATDTDAVAVNAAYHALTWLELRQANTDIDSVTSSVYLPSAGVQGTTIQWSSSQPSVIALDGTVVRPSYSQGDALVTLRAVISRGGAYSEKLFAVKVLKLEPTGTEDQTAVERARIELTEFIHTSYNLSGITTNMQLPETGAQGSSISWSSSHTAVVGNDGTVNRPAYSAGDATVTLTATISRGGASVQQLFTVTVVKRAPYPMGEPVAADTNRPMVFNSGIILNLAGAGVGSGATVLVTAGATDDMRPGMQVAGSVAHISLSNVTLAPGSTVALTLPVNAAADLSKVGVFDYNESTKQWEALPTSIDPDTRQVTVHISHFSTYGVFEADTAAAPIVSFNEQSQLVLPSVSGISYYYSLDGTEPGRESLLYNPAAKPTIGHTTPVHVVAVESGKRNSSVRAAATLEYVIGQAKSLSDWNKDGKVDSSDIKALLKLIPARRESSE</sequence>
<evidence type="ECO:0008006" key="6">
    <source>
        <dbReference type="Google" id="ProtNLM"/>
    </source>
</evidence>
<feature type="domain" description="Atrophied bacterial Ig" evidence="3">
    <location>
        <begin position="1079"/>
        <end position="1168"/>
    </location>
</feature>
<feature type="domain" description="Cadherin-like beta-sandwich-like" evidence="1">
    <location>
        <begin position="115"/>
        <end position="192"/>
    </location>
</feature>
<feature type="domain" description="Atrophied bacterial Ig" evidence="3">
    <location>
        <begin position="1292"/>
        <end position="1368"/>
    </location>
</feature>
<gene>
    <name evidence="4" type="ORF">GNP93_15400</name>
</gene>
<comment type="caution">
    <text evidence="4">The sequence shown here is derived from an EMBL/GenBank/DDBJ whole genome shotgun (WGS) entry which is preliminary data.</text>
</comment>
<evidence type="ECO:0000259" key="2">
    <source>
        <dbReference type="Pfam" id="PF13290"/>
    </source>
</evidence>
<keyword evidence="5" id="KW-1185">Reference proteome</keyword>
<dbReference type="EMBL" id="WNZX01000012">
    <property type="protein sequence ID" value="MUG72057.1"/>
    <property type="molecule type" value="Genomic_DNA"/>
</dbReference>
<dbReference type="InterPro" id="IPR046780">
    <property type="entry name" value="aBig_2"/>
</dbReference>
<evidence type="ECO:0000259" key="1">
    <source>
        <dbReference type="Pfam" id="PF12733"/>
    </source>
</evidence>
<accession>A0A7X3CUE4</accession>
<reference evidence="4 5" key="1">
    <citation type="submission" date="2019-11" db="EMBL/GenBank/DDBJ databases">
        <title>Draft genome sequences of five Paenibacillus species of dairy origin.</title>
        <authorList>
            <person name="Olajide A.M."/>
            <person name="Chen S."/>
            <person name="Lapointe G."/>
        </authorList>
    </citation>
    <scope>NUCLEOTIDE SEQUENCE [LARGE SCALE GENOMIC DNA]</scope>
    <source>
        <strain evidence="4 5">2CS3</strain>
    </source>
</reference>
<feature type="domain" description="GH29D-like beta-sandwich" evidence="2">
    <location>
        <begin position="1510"/>
        <end position="1569"/>
    </location>
</feature>
<name>A0A7X3CUE4_9BACL</name>
<evidence type="ECO:0000313" key="5">
    <source>
        <dbReference type="Proteomes" id="UP000450917"/>
    </source>
</evidence>
<dbReference type="Pfam" id="PF12733">
    <property type="entry name" value="Cadherin-like"/>
    <property type="match status" value="1"/>
</dbReference>
<organism evidence="4 5">
    <name type="scientific">Paenibacillus validus</name>
    <dbReference type="NCBI Taxonomy" id="44253"/>
    <lineage>
        <taxon>Bacteria</taxon>
        <taxon>Bacillati</taxon>
        <taxon>Bacillota</taxon>
        <taxon>Bacilli</taxon>
        <taxon>Bacillales</taxon>
        <taxon>Paenibacillaceae</taxon>
        <taxon>Paenibacillus</taxon>
    </lineage>
</organism>
<feature type="domain" description="Atrophied bacterial Ig" evidence="3">
    <location>
        <begin position="980"/>
        <end position="1067"/>
    </location>
</feature>
<dbReference type="Pfam" id="PF13290">
    <property type="entry name" value="CHB_HEX_C_1"/>
    <property type="match status" value="1"/>
</dbReference>
<dbReference type="InterPro" id="IPR059177">
    <property type="entry name" value="GH29D-like_dom"/>
</dbReference>
<dbReference type="InterPro" id="IPR025883">
    <property type="entry name" value="Cadherin-like_domain"/>
</dbReference>
<protein>
    <recommendedName>
        <fullName evidence="6">Cadherin-like beta sandwich domain-containing protein</fullName>
    </recommendedName>
</protein>
<feature type="domain" description="Atrophied bacterial Ig" evidence="3">
    <location>
        <begin position="1188"/>
        <end position="1269"/>
    </location>
</feature>
<dbReference type="Proteomes" id="UP000450917">
    <property type="component" value="Unassembled WGS sequence"/>
</dbReference>
<evidence type="ECO:0000313" key="4">
    <source>
        <dbReference type="EMBL" id="MUG72057.1"/>
    </source>
</evidence>
<evidence type="ECO:0000259" key="3">
    <source>
        <dbReference type="Pfam" id="PF20578"/>
    </source>
</evidence>